<dbReference type="InterPro" id="IPR052155">
    <property type="entry name" value="Biofilm_reg_signaling"/>
</dbReference>
<dbReference type="PANTHER" id="PTHR44757:SF2">
    <property type="entry name" value="BIOFILM ARCHITECTURE MAINTENANCE PROTEIN MBAA"/>
    <property type="match status" value="1"/>
</dbReference>
<evidence type="ECO:0000259" key="1">
    <source>
        <dbReference type="PROSITE" id="PS50883"/>
    </source>
</evidence>
<dbReference type="SUPFAM" id="SSF55073">
    <property type="entry name" value="Nucleotide cyclase"/>
    <property type="match status" value="1"/>
</dbReference>
<dbReference type="InterPro" id="IPR029787">
    <property type="entry name" value="Nucleotide_cyclase"/>
</dbReference>
<evidence type="ECO:0000313" key="4">
    <source>
        <dbReference type="Proteomes" id="UP000238196"/>
    </source>
</evidence>
<sequence length="588" mass="67011">MSGSCLELKCMSNESQQTVNRPLRLLLVHPNPRAQALFQILVARAETAYELSWCCDIDSARTALAMDWVDVLLLHNPLREERSVDLLKLTNTDGSAVPVVVLGRLLRSSGGRELIHKMGAADYLSILQLSLDAFEKAIHTARERHQQRTILHQISHHDIVTGAANRQMFVQRLQHALQMADAHQKRVVLLQLNLDGFQKVNDSLGHQLGDDILRETVQRLLLTLPSAEHLGRISDNQFGIMLADLDNREQVMPTLYQLQRLFNQPYLLPSGQISLGCSIGVSFFPDTAHNLDELLRQAGIAMHEAKRHPGVSHHMFEPGQDSKTSEAFSLEADFRRALRRNELRLYYQPRVDVRTEETVAAEGLIRWQHPTRGLLMPNEFIPMAERTGLIVPMGYWVIHQACQDANFLRHHRLPQIQLSINLSFRQFSDPMLTRTITRIFQTTQADPRNIEFELTESAMMKNEQQTTQCIKELTELGACFALDDFGTGYSSFAHLQRLPLTRLKIDKSFVKEATSCGDNEIIVRAMISLAHNLRMLVVAEGVETPEQLLFLRQYRCDQAQGFLFGRPQCFEDLCRMLEGQQYRHLSIG</sequence>
<dbReference type="CDD" id="cd01949">
    <property type="entry name" value="GGDEF"/>
    <property type="match status" value="1"/>
</dbReference>
<protein>
    <recommendedName>
        <fullName evidence="5">GGDEF-domain containing protein</fullName>
    </recommendedName>
</protein>
<dbReference type="CDD" id="cd01948">
    <property type="entry name" value="EAL"/>
    <property type="match status" value="1"/>
</dbReference>
<dbReference type="PROSITE" id="PS50887">
    <property type="entry name" value="GGDEF"/>
    <property type="match status" value="1"/>
</dbReference>
<evidence type="ECO:0000313" key="3">
    <source>
        <dbReference type="EMBL" id="PPC77763.1"/>
    </source>
</evidence>
<dbReference type="PROSITE" id="PS50883">
    <property type="entry name" value="EAL"/>
    <property type="match status" value="1"/>
</dbReference>
<reference evidence="3 4" key="1">
    <citation type="submission" date="2018-02" db="EMBL/GenBank/DDBJ databases">
        <title>novel marine gammaproteobacteria from coastal saline agro ecosystem.</title>
        <authorList>
            <person name="Krishnan R."/>
            <person name="Ramesh Kumar N."/>
        </authorList>
    </citation>
    <scope>NUCLEOTIDE SEQUENCE [LARGE SCALE GENOMIC DNA]</scope>
    <source>
        <strain evidence="3 4">228</strain>
    </source>
</reference>
<dbReference type="Gene3D" id="3.20.20.450">
    <property type="entry name" value="EAL domain"/>
    <property type="match status" value="1"/>
</dbReference>
<name>A0A2S5KSR8_9PROT</name>
<feature type="domain" description="GGDEF" evidence="2">
    <location>
        <begin position="185"/>
        <end position="319"/>
    </location>
</feature>
<dbReference type="SUPFAM" id="SSF141868">
    <property type="entry name" value="EAL domain-like"/>
    <property type="match status" value="1"/>
</dbReference>
<proteinExistence type="predicted"/>
<accession>A0A2S5KSR8</accession>
<dbReference type="EMBL" id="PRLP01000026">
    <property type="protein sequence ID" value="PPC77763.1"/>
    <property type="molecule type" value="Genomic_DNA"/>
</dbReference>
<dbReference type="Pfam" id="PF00563">
    <property type="entry name" value="EAL"/>
    <property type="match status" value="1"/>
</dbReference>
<dbReference type="InterPro" id="IPR035919">
    <property type="entry name" value="EAL_sf"/>
</dbReference>
<dbReference type="NCBIfam" id="TIGR00254">
    <property type="entry name" value="GGDEF"/>
    <property type="match status" value="1"/>
</dbReference>
<gene>
    <name evidence="3" type="ORF">C4K68_08850</name>
</gene>
<dbReference type="InterPro" id="IPR001633">
    <property type="entry name" value="EAL_dom"/>
</dbReference>
<dbReference type="Pfam" id="PF00990">
    <property type="entry name" value="GGDEF"/>
    <property type="match status" value="1"/>
</dbReference>
<dbReference type="Gene3D" id="3.30.70.270">
    <property type="match status" value="1"/>
</dbReference>
<dbReference type="SMART" id="SM00267">
    <property type="entry name" value="GGDEF"/>
    <property type="match status" value="1"/>
</dbReference>
<feature type="domain" description="EAL" evidence="1">
    <location>
        <begin position="327"/>
        <end position="581"/>
    </location>
</feature>
<dbReference type="SMART" id="SM00052">
    <property type="entry name" value="EAL"/>
    <property type="match status" value="1"/>
</dbReference>
<dbReference type="InterPro" id="IPR000160">
    <property type="entry name" value="GGDEF_dom"/>
</dbReference>
<evidence type="ECO:0008006" key="5">
    <source>
        <dbReference type="Google" id="ProtNLM"/>
    </source>
</evidence>
<dbReference type="OrthoDB" id="5291908at2"/>
<evidence type="ECO:0000259" key="2">
    <source>
        <dbReference type="PROSITE" id="PS50887"/>
    </source>
</evidence>
<organism evidence="3 4">
    <name type="scientific">Proteobacteria bacterium 228</name>
    <dbReference type="NCBI Taxonomy" id="2083153"/>
    <lineage>
        <taxon>Bacteria</taxon>
        <taxon>Pseudomonadati</taxon>
        <taxon>Pseudomonadota</taxon>
    </lineage>
</organism>
<dbReference type="InterPro" id="IPR043128">
    <property type="entry name" value="Rev_trsase/Diguanyl_cyclase"/>
</dbReference>
<comment type="caution">
    <text evidence="3">The sequence shown here is derived from an EMBL/GenBank/DDBJ whole genome shotgun (WGS) entry which is preliminary data.</text>
</comment>
<dbReference type="Proteomes" id="UP000238196">
    <property type="component" value="Unassembled WGS sequence"/>
</dbReference>
<dbReference type="PANTHER" id="PTHR44757">
    <property type="entry name" value="DIGUANYLATE CYCLASE DGCP"/>
    <property type="match status" value="1"/>
</dbReference>
<dbReference type="AlphaFoldDB" id="A0A2S5KSR8"/>